<dbReference type="Gene3D" id="3.90.1200.10">
    <property type="match status" value="1"/>
</dbReference>
<dbReference type="RefSeq" id="WP_248592981.1">
    <property type="nucleotide sequence ID" value="NZ_BAABEB010000012.1"/>
</dbReference>
<accession>A0ABY4KZ41</accession>
<feature type="domain" description="Aminoglycoside phosphotransferase" evidence="1">
    <location>
        <begin position="40"/>
        <end position="260"/>
    </location>
</feature>
<dbReference type="PANTHER" id="PTHR47829">
    <property type="entry name" value="HYDROLASE, PUTATIVE (AFU_ORTHOLOGUE AFUA_1G12880)-RELATED"/>
    <property type="match status" value="1"/>
</dbReference>
<dbReference type="InterPro" id="IPR052898">
    <property type="entry name" value="ACAD10-like"/>
</dbReference>
<dbReference type="CDD" id="cd05154">
    <property type="entry name" value="ACAD10_11_N-like"/>
    <property type="match status" value="1"/>
</dbReference>
<evidence type="ECO:0000259" key="1">
    <source>
        <dbReference type="Pfam" id="PF01636"/>
    </source>
</evidence>
<dbReference type="PANTHER" id="PTHR47829:SF1">
    <property type="entry name" value="HAD FAMILY PHOSPHATASE"/>
    <property type="match status" value="1"/>
</dbReference>
<dbReference type="SUPFAM" id="SSF56112">
    <property type="entry name" value="Protein kinase-like (PK-like)"/>
    <property type="match status" value="1"/>
</dbReference>
<dbReference type="InterPro" id="IPR002575">
    <property type="entry name" value="Aminoglycoside_PTrfase"/>
</dbReference>
<dbReference type="Pfam" id="PF01636">
    <property type="entry name" value="APH"/>
    <property type="match status" value="1"/>
</dbReference>
<proteinExistence type="predicted"/>
<dbReference type="Proteomes" id="UP000832041">
    <property type="component" value="Chromosome"/>
</dbReference>
<name>A0ABY4KZ41_THEAE</name>
<dbReference type="EMBL" id="CP051627">
    <property type="protein sequence ID" value="UPT20696.1"/>
    <property type="molecule type" value="Genomic_DNA"/>
</dbReference>
<reference evidence="2 3" key="1">
    <citation type="submission" date="2020-04" db="EMBL/GenBank/DDBJ databases">
        <title>Thermobifida alba genome sequencing and assembly.</title>
        <authorList>
            <person name="Luzics S."/>
            <person name="Horvath B."/>
            <person name="Nagy I."/>
            <person name="Toth A."/>
            <person name="Nagy I."/>
            <person name="Kukolya J."/>
        </authorList>
    </citation>
    <scope>NUCLEOTIDE SEQUENCE [LARGE SCALE GENOMIC DNA]</scope>
    <source>
        <strain evidence="2 3">DSM 43795</strain>
    </source>
</reference>
<evidence type="ECO:0000313" key="2">
    <source>
        <dbReference type="EMBL" id="UPT20696.1"/>
    </source>
</evidence>
<protein>
    <submittedName>
        <fullName evidence="2">Phosphotransferase family protein</fullName>
    </submittedName>
</protein>
<keyword evidence="3" id="KW-1185">Reference proteome</keyword>
<organism evidence="2 3">
    <name type="scientific">Thermobifida alba</name>
    <name type="common">Thermomonospora alba</name>
    <dbReference type="NCBI Taxonomy" id="53522"/>
    <lineage>
        <taxon>Bacteria</taxon>
        <taxon>Bacillati</taxon>
        <taxon>Actinomycetota</taxon>
        <taxon>Actinomycetes</taxon>
        <taxon>Streptosporangiales</taxon>
        <taxon>Nocardiopsidaceae</taxon>
        <taxon>Thermobifida</taxon>
    </lineage>
</organism>
<evidence type="ECO:0000313" key="3">
    <source>
        <dbReference type="Proteomes" id="UP000832041"/>
    </source>
</evidence>
<sequence length="355" mass="38788">MTTDQHTRRPTEVAGLPREQVAAWLREAVPSLDLGPHWTAEIITGGLSNITYRLHTADGTVILRRPPLAGALPSAHDMVREYTVQAALAATPTPVPRMLGLCTDQNVIGAPFYVMEDVAGQVLRSAAQTGSLTEDVRAAVSTALVDALATLHRVDPEEVGLGGFGRPAGYTARQIRRWAQQWERSATRELPDMEKLFALLDERVPEQTDSAIVHGDFRLDNTVIDVSGPSPRIAAILDWELSTLGDPLADLGLFLTYWYDSHLSEDPAFEPTAHLTDHPGFPAAEEMAERYARSSGRDLSQLSFYRAFGAMKLAVILEGVHARYLSGKTVGEGYGQVARAVPVLTARALSFLRQR</sequence>
<gene>
    <name evidence="2" type="ORF">FOF52_06735</name>
</gene>
<dbReference type="InterPro" id="IPR041726">
    <property type="entry name" value="ACAD10_11_N"/>
</dbReference>
<dbReference type="Gene3D" id="3.30.200.20">
    <property type="entry name" value="Phosphorylase Kinase, domain 1"/>
    <property type="match status" value="1"/>
</dbReference>
<dbReference type="InterPro" id="IPR011009">
    <property type="entry name" value="Kinase-like_dom_sf"/>
</dbReference>